<dbReference type="Proteomes" id="UP001586593">
    <property type="component" value="Unassembled WGS sequence"/>
</dbReference>
<dbReference type="PANTHER" id="PTHR40788:SF2">
    <property type="entry name" value="CLR5 DOMAIN-CONTAINING PROTEIN"/>
    <property type="match status" value="1"/>
</dbReference>
<dbReference type="PANTHER" id="PTHR40788">
    <property type="entry name" value="CLR5 DOMAIN-CONTAINING PROTEIN-RELATED"/>
    <property type="match status" value="1"/>
</dbReference>
<evidence type="ECO:0000256" key="1">
    <source>
        <dbReference type="SAM" id="MobiDB-lite"/>
    </source>
</evidence>
<keyword evidence="3" id="KW-1185">Reference proteome</keyword>
<sequence>MKRPPDGLEGESLLWSNIPDIFDDTTTPESVRIHAETAGAAIIRDWNWLKRIVARHGEALQKRWLAKNRAKRRAALLKAGPYLHRLARPAIHLDDLEGITDVQALVEKVLLPHYMNLEDLVKSEPVLLLFNSRARHPPHTFFLADLATVKVPLASHMLAIHILKKHTMAFAGRTTTPAYGELVEWLDEGCEENARFWVMHDKGLNAGAGLAVLTIQERLYSFLVILATVLLSDLPDMQLHPRVLIGGQRPTLQRLPPGEVPDGPATALPGPLSMSANPNKQGLSSFAVTLMESYYMEPQPPNLRRAMFLASCKLSELEDHLTALREDPAYWAALVLQWKENRHELLLAEDGTVHPRAADSAKNQLFSLVVENVVHGLFLEVEIWAGLYAALRELLKAYEDDPKSHTGSKEGPPESYLRQMYPVVNIGAYLRDFLAENCMATSFFFSPACRHLCRRGRTGHFKVLAPDKCPEEFNKIRFHFSRLNEDKAFRERIGLLGWLDDVERCIDMPPSSRSFLSPIVAGHFSSLCILMECLRQVELIPLGNGHIPRLAQISDWTWSLGNPIDGRFEYPECPELSKETVEMMHRAETRLDDFWNSLKSRMIAKGVMKGYVRVCLDFPIRRTPDWATLAKLQEAPVKADKATGLAGKGKKKSKVKTKEAANGGATAKPDVAEQRASNMPSLGRGEERSEDQSAMSPQLQPPETLDHPQVAMSERKGGDSGQQEQNEKGSPTVARRSTRPPDMMRVDARSMKVLTALFYDPFAAASSTFVKRVSTKVPWQEFVHAMTDIGLVGEKLYGSGWIFAPDNPSPERPSILVHEPVPMGPISMPRIIGRRLEKAFGWNLNCFEVATKREDAAP</sequence>
<feature type="region of interest" description="Disordered" evidence="1">
    <location>
        <begin position="638"/>
        <end position="745"/>
    </location>
</feature>
<evidence type="ECO:0000313" key="3">
    <source>
        <dbReference type="Proteomes" id="UP001586593"/>
    </source>
</evidence>
<dbReference type="EMBL" id="JAZHXJ010000241">
    <property type="protein sequence ID" value="KAL1867355.1"/>
    <property type="molecule type" value="Genomic_DNA"/>
</dbReference>
<protein>
    <submittedName>
        <fullName evidence="2">Uncharacterized protein</fullName>
    </submittedName>
</protein>
<accession>A0ABR3WUM4</accession>
<gene>
    <name evidence="2" type="ORF">VTK73DRAFT_4202</name>
</gene>
<comment type="caution">
    <text evidence="2">The sequence shown here is derived from an EMBL/GenBank/DDBJ whole genome shotgun (WGS) entry which is preliminary data.</text>
</comment>
<organism evidence="2 3">
    <name type="scientific">Phialemonium thermophilum</name>
    <dbReference type="NCBI Taxonomy" id="223376"/>
    <lineage>
        <taxon>Eukaryota</taxon>
        <taxon>Fungi</taxon>
        <taxon>Dikarya</taxon>
        <taxon>Ascomycota</taxon>
        <taxon>Pezizomycotina</taxon>
        <taxon>Sordariomycetes</taxon>
        <taxon>Sordariomycetidae</taxon>
        <taxon>Cephalothecales</taxon>
        <taxon>Cephalothecaceae</taxon>
        <taxon>Phialemonium</taxon>
    </lineage>
</organism>
<proteinExistence type="predicted"/>
<evidence type="ECO:0000313" key="2">
    <source>
        <dbReference type="EMBL" id="KAL1867355.1"/>
    </source>
</evidence>
<reference evidence="2 3" key="1">
    <citation type="journal article" date="2024" name="Commun. Biol.">
        <title>Comparative genomic analysis of thermophilic fungi reveals convergent evolutionary adaptations and gene losses.</title>
        <authorList>
            <person name="Steindorff A.S."/>
            <person name="Aguilar-Pontes M.V."/>
            <person name="Robinson A.J."/>
            <person name="Andreopoulos B."/>
            <person name="LaButti K."/>
            <person name="Kuo A."/>
            <person name="Mondo S."/>
            <person name="Riley R."/>
            <person name="Otillar R."/>
            <person name="Haridas S."/>
            <person name="Lipzen A."/>
            <person name="Grimwood J."/>
            <person name="Schmutz J."/>
            <person name="Clum A."/>
            <person name="Reid I.D."/>
            <person name="Moisan M.C."/>
            <person name="Butler G."/>
            <person name="Nguyen T.T.M."/>
            <person name="Dewar K."/>
            <person name="Conant G."/>
            <person name="Drula E."/>
            <person name="Henrissat B."/>
            <person name="Hansel C."/>
            <person name="Singer S."/>
            <person name="Hutchinson M.I."/>
            <person name="de Vries R.P."/>
            <person name="Natvig D.O."/>
            <person name="Powell A.J."/>
            <person name="Tsang A."/>
            <person name="Grigoriev I.V."/>
        </authorList>
    </citation>
    <scope>NUCLEOTIDE SEQUENCE [LARGE SCALE GENOMIC DNA]</scope>
    <source>
        <strain evidence="2 3">ATCC 24622</strain>
    </source>
</reference>
<name>A0ABR3WUM4_9PEZI</name>